<reference evidence="1" key="1">
    <citation type="submission" date="2023-08" db="EMBL/GenBank/DDBJ databases">
        <title>A de novo genome assembly of Solanum verrucosum Schlechtendal, a Mexican diploid species geographically isolated from the other diploid A-genome species in potato relatives.</title>
        <authorList>
            <person name="Hosaka K."/>
        </authorList>
    </citation>
    <scope>NUCLEOTIDE SEQUENCE</scope>
    <source>
        <tissue evidence="1">Young leaves</tissue>
    </source>
</reference>
<dbReference type="Proteomes" id="UP001234989">
    <property type="component" value="Chromosome 9"/>
</dbReference>
<proteinExistence type="predicted"/>
<name>A0AAF0UI99_SOLVR</name>
<accession>A0AAF0UI99</accession>
<sequence length="47" mass="5360">MNFTLWRLVSLKAPGTPVLPILPPSFRTSSLATYLCFLVDFNTLRYV</sequence>
<evidence type="ECO:0000313" key="2">
    <source>
        <dbReference type="Proteomes" id="UP001234989"/>
    </source>
</evidence>
<gene>
    <name evidence="1" type="ORF">MTR67_040255</name>
</gene>
<evidence type="ECO:0000313" key="1">
    <source>
        <dbReference type="EMBL" id="WMV46870.1"/>
    </source>
</evidence>
<dbReference type="EMBL" id="CP133620">
    <property type="protein sequence ID" value="WMV46870.1"/>
    <property type="molecule type" value="Genomic_DNA"/>
</dbReference>
<keyword evidence="2" id="KW-1185">Reference proteome</keyword>
<dbReference type="AlphaFoldDB" id="A0AAF0UI99"/>
<protein>
    <submittedName>
        <fullName evidence="1">Uncharacterized protein</fullName>
    </submittedName>
</protein>
<organism evidence="1 2">
    <name type="scientific">Solanum verrucosum</name>
    <dbReference type="NCBI Taxonomy" id="315347"/>
    <lineage>
        <taxon>Eukaryota</taxon>
        <taxon>Viridiplantae</taxon>
        <taxon>Streptophyta</taxon>
        <taxon>Embryophyta</taxon>
        <taxon>Tracheophyta</taxon>
        <taxon>Spermatophyta</taxon>
        <taxon>Magnoliopsida</taxon>
        <taxon>eudicotyledons</taxon>
        <taxon>Gunneridae</taxon>
        <taxon>Pentapetalae</taxon>
        <taxon>asterids</taxon>
        <taxon>lamiids</taxon>
        <taxon>Solanales</taxon>
        <taxon>Solanaceae</taxon>
        <taxon>Solanoideae</taxon>
        <taxon>Solaneae</taxon>
        <taxon>Solanum</taxon>
    </lineage>
</organism>